<organism evidence="1 4">
    <name type="scientific">Adineta steineri</name>
    <dbReference type="NCBI Taxonomy" id="433720"/>
    <lineage>
        <taxon>Eukaryota</taxon>
        <taxon>Metazoa</taxon>
        <taxon>Spiralia</taxon>
        <taxon>Gnathifera</taxon>
        <taxon>Rotifera</taxon>
        <taxon>Eurotatoria</taxon>
        <taxon>Bdelloidea</taxon>
        <taxon>Adinetida</taxon>
        <taxon>Adinetidae</taxon>
        <taxon>Adineta</taxon>
    </lineage>
</organism>
<reference evidence="1" key="1">
    <citation type="submission" date="2021-02" db="EMBL/GenBank/DDBJ databases">
        <authorList>
            <person name="Nowell W R."/>
        </authorList>
    </citation>
    <scope>NUCLEOTIDE SEQUENCE</scope>
</reference>
<proteinExistence type="predicted"/>
<sequence length="154" mass="16947">MKHLLSSFCWLINDEINYAASLGGLNVDDCMRKVQGNVNLSRRLRALQSATNNQDTKNSLILQIDSTSLSLKETLSTSTDNLSPRNIPIIHPSSSSSTSFNRQIFVLYIIVGKSQALTLSDVTNIGAIAMDVSLRPQKVHDLVNRAGRLITSYV</sequence>
<dbReference type="Proteomes" id="UP000663877">
    <property type="component" value="Unassembled WGS sequence"/>
</dbReference>
<evidence type="ECO:0000313" key="4">
    <source>
        <dbReference type="Proteomes" id="UP000663877"/>
    </source>
</evidence>
<comment type="caution">
    <text evidence="1">The sequence shown here is derived from an EMBL/GenBank/DDBJ whole genome shotgun (WGS) entry which is preliminary data.</text>
</comment>
<keyword evidence="3" id="KW-1185">Reference proteome</keyword>
<name>A0A815G7Q3_9BILA</name>
<evidence type="ECO:0000313" key="1">
    <source>
        <dbReference type="EMBL" id="CAF1334920.1"/>
    </source>
</evidence>
<evidence type="ECO:0000313" key="3">
    <source>
        <dbReference type="Proteomes" id="UP000663832"/>
    </source>
</evidence>
<dbReference type="OrthoDB" id="10051416at2759"/>
<accession>A0A815G7Q3</accession>
<evidence type="ECO:0000313" key="2">
    <source>
        <dbReference type="EMBL" id="CAF1520052.1"/>
    </source>
</evidence>
<dbReference type="EMBL" id="CAJNOI010000717">
    <property type="protein sequence ID" value="CAF1334920.1"/>
    <property type="molecule type" value="Genomic_DNA"/>
</dbReference>
<gene>
    <name evidence="1" type="ORF">BJG266_LOCUS34086</name>
    <name evidence="2" type="ORF">QVE165_LOCUS44722</name>
</gene>
<dbReference type="EMBL" id="CAJNOM010000607">
    <property type="protein sequence ID" value="CAF1520052.1"/>
    <property type="molecule type" value="Genomic_DNA"/>
</dbReference>
<protein>
    <submittedName>
        <fullName evidence="1">Uncharacterized protein</fullName>
    </submittedName>
</protein>
<dbReference type="Proteomes" id="UP000663832">
    <property type="component" value="Unassembled WGS sequence"/>
</dbReference>
<dbReference type="AlphaFoldDB" id="A0A815G7Q3"/>